<evidence type="ECO:0000313" key="1">
    <source>
        <dbReference type="EMBL" id="GAV80184.1"/>
    </source>
</evidence>
<dbReference type="InterPro" id="IPR036396">
    <property type="entry name" value="Cyt_P450_sf"/>
</dbReference>
<feature type="non-terminal residue" evidence="1">
    <location>
        <position position="1"/>
    </location>
</feature>
<dbReference type="InterPro" id="IPR002401">
    <property type="entry name" value="Cyt_P450_E_grp-I"/>
</dbReference>
<dbReference type="AlphaFoldDB" id="A0A1Q3CIU4"/>
<proteinExistence type="predicted"/>
<feature type="non-terminal residue" evidence="1">
    <location>
        <position position="135"/>
    </location>
</feature>
<dbReference type="InterPro" id="IPR001128">
    <property type="entry name" value="Cyt_P450"/>
</dbReference>
<dbReference type="InParanoid" id="A0A1Q3CIU4"/>
<gene>
    <name evidence="1" type="ORF">CFOL_v3_23645</name>
</gene>
<sequence>PPGPSTIPFIGNLLWLRKSASEIEPFIRSLTLKLGPMVTLRIGSRPSIFIADRSLAHQALVQNGAVFADRPPPLATSKIMSSNQHNISSAAYGPTWRLLRRNLTAEILHPSRVKSYSHARKWVLQILFDSLQSQS</sequence>
<dbReference type="Proteomes" id="UP000187406">
    <property type="component" value="Unassembled WGS sequence"/>
</dbReference>
<dbReference type="STRING" id="3775.A0A1Q3CIU4"/>
<comment type="caution">
    <text evidence="1">The sequence shown here is derived from an EMBL/GenBank/DDBJ whole genome shotgun (WGS) entry which is preliminary data.</text>
</comment>
<dbReference type="EMBL" id="BDDD01002130">
    <property type="protein sequence ID" value="GAV80184.1"/>
    <property type="molecule type" value="Genomic_DNA"/>
</dbReference>
<dbReference type="GO" id="GO:0016705">
    <property type="term" value="F:oxidoreductase activity, acting on paired donors, with incorporation or reduction of molecular oxygen"/>
    <property type="evidence" value="ECO:0007669"/>
    <property type="project" value="InterPro"/>
</dbReference>
<reference evidence="2" key="1">
    <citation type="submission" date="2016-04" db="EMBL/GenBank/DDBJ databases">
        <title>Cephalotus genome sequencing.</title>
        <authorList>
            <person name="Fukushima K."/>
            <person name="Hasebe M."/>
            <person name="Fang X."/>
        </authorList>
    </citation>
    <scope>NUCLEOTIDE SEQUENCE [LARGE SCALE GENOMIC DNA]</scope>
    <source>
        <strain evidence="2">cv. St1</strain>
    </source>
</reference>
<organism evidence="1 2">
    <name type="scientific">Cephalotus follicularis</name>
    <name type="common">Albany pitcher plant</name>
    <dbReference type="NCBI Taxonomy" id="3775"/>
    <lineage>
        <taxon>Eukaryota</taxon>
        <taxon>Viridiplantae</taxon>
        <taxon>Streptophyta</taxon>
        <taxon>Embryophyta</taxon>
        <taxon>Tracheophyta</taxon>
        <taxon>Spermatophyta</taxon>
        <taxon>Magnoliopsida</taxon>
        <taxon>eudicotyledons</taxon>
        <taxon>Gunneridae</taxon>
        <taxon>Pentapetalae</taxon>
        <taxon>rosids</taxon>
        <taxon>fabids</taxon>
        <taxon>Oxalidales</taxon>
        <taxon>Cephalotaceae</taxon>
        <taxon>Cephalotus</taxon>
    </lineage>
</organism>
<keyword evidence="2" id="KW-1185">Reference proteome</keyword>
<dbReference type="OrthoDB" id="1055148at2759"/>
<protein>
    <submittedName>
        <fullName evidence="1">p450 domain-containing protein</fullName>
    </submittedName>
</protein>
<accession>A0A1Q3CIU4</accession>
<dbReference type="Gene3D" id="1.10.630.10">
    <property type="entry name" value="Cytochrome P450"/>
    <property type="match status" value="1"/>
</dbReference>
<dbReference type="PANTHER" id="PTHR24299:SF14">
    <property type="entry name" value="OS10G0514300 PROTEIN"/>
    <property type="match status" value="1"/>
</dbReference>
<dbReference type="Pfam" id="PF00067">
    <property type="entry name" value="p450"/>
    <property type="match status" value="1"/>
</dbReference>
<dbReference type="PANTHER" id="PTHR24299">
    <property type="entry name" value="CYTOCHROME P450 FAMILY 1"/>
    <property type="match status" value="1"/>
</dbReference>
<name>A0A1Q3CIU4_CEPFO</name>
<evidence type="ECO:0000313" key="2">
    <source>
        <dbReference type="Proteomes" id="UP000187406"/>
    </source>
</evidence>
<dbReference type="SUPFAM" id="SSF48264">
    <property type="entry name" value="Cytochrome P450"/>
    <property type="match status" value="1"/>
</dbReference>
<dbReference type="GO" id="GO:0004497">
    <property type="term" value="F:monooxygenase activity"/>
    <property type="evidence" value="ECO:0007669"/>
    <property type="project" value="InterPro"/>
</dbReference>
<dbReference type="GO" id="GO:0005506">
    <property type="term" value="F:iron ion binding"/>
    <property type="evidence" value="ECO:0007669"/>
    <property type="project" value="InterPro"/>
</dbReference>
<dbReference type="PRINTS" id="PR00463">
    <property type="entry name" value="EP450I"/>
</dbReference>
<dbReference type="GO" id="GO:0020037">
    <property type="term" value="F:heme binding"/>
    <property type="evidence" value="ECO:0007669"/>
    <property type="project" value="InterPro"/>
</dbReference>